<proteinExistence type="predicted"/>
<gene>
    <name evidence="1" type="ORF">RFI_22770</name>
</gene>
<sequence length="147" mass="17067">IGHVEVEVQNIIVTLYCKYGWNDNNGCQWTTISHVTRFNAHRQVNRTNDGTVCYNNTIYKTHISSRSLLLLIYSKKQVMRYGSIFGQQDITKQSERFYPNGILTEVKGLKLKNNLSKARQYHVSKSDISLIAQALNSARFEWCNEKY</sequence>
<name>X6MKQ5_RETFI</name>
<dbReference type="Proteomes" id="UP000023152">
    <property type="component" value="Unassembled WGS sequence"/>
</dbReference>
<organism evidence="1 2">
    <name type="scientific">Reticulomyxa filosa</name>
    <dbReference type="NCBI Taxonomy" id="46433"/>
    <lineage>
        <taxon>Eukaryota</taxon>
        <taxon>Sar</taxon>
        <taxon>Rhizaria</taxon>
        <taxon>Retaria</taxon>
        <taxon>Foraminifera</taxon>
        <taxon>Monothalamids</taxon>
        <taxon>Reticulomyxidae</taxon>
        <taxon>Reticulomyxa</taxon>
    </lineage>
</organism>
<dbReference type="EMBL" id="ASPP01019926">
    <property type="protein sequence ID" value="ETO14598.1"/>
    <property type="molecule type" value="Genomic_DNA"/>
</dbReference>
<accession>X6MKQ5</accession>
<evidence type="ECO:0000313" key="1">
    <source>
        <dbReference type="EMBL" id="ETO14598.1"/>
    </source>
</evidence>
<reference evidence="1 2" key="1">
    <citation type="journal article" date="2013" name="Curr. Biol.">
        <title>The Genome of the Foraminiferan Reticulomyxa filosa.</title>
        <authorList>
            <person name="Glockner G."/>
            <person name="Hulsmann N."/>
            <person name="Schleicher M."/>
            <person name="Noegel A.A."/>
            <person name="Eichinger L."/>
            <person name="Gallinger C."/>
            <person name="Pawlowski J."/>
            <person name="Sierra R."/>
            <person name="Euteneuer U."/>
            <person name="Pillet L."/>
            <person name="Moustafa A."/>
            <person name="Platzer M."/>
            <person name="Groth M."/>
            <person name="Szafranski K."/>
            <person name="Schliwa M."/>
        </authorList>
    </citation>
    <scope>NUCLEOTIDE SEQUENCE [LARGE SCALE GENOMIC DNA]</scope>
</reference>
<dbReference type="AlphaFoldDB" id="X6MKQ5"/>
<evidence type="ECO:0000313" key="2">
    <source>
        <dbReference type="Proteomes" id="UP000023152"/>
    </source>
</evidence>
<protein>
    <submittedName>
        <fullName evidence="1">Uncharacterized protein</fullName>
    </submittedName>
</protein>
<feature type="non-terminal residue" evidence="1">
    <location>
        <position position="1"/>
    </location>
</feature>
<keyword evidence="2" id="KW-1185">Reference proteome</keyword>
<comment type="caution">
    <text evidence="1">The sequence shown here is derived from an EMBL/GenBank/DDBJ whole genome shotgun (WGS) entry which is preliminary data.</text>
</comment>